<evidence type="ECO:0000256" key="3">
    <source>
        <dbReference type="ARBA" id="ARBA00022989"/>
    </source>
</evidence>
<dbReference type="InterPro" id="IPR002645">
    <property type="entry name" value="STAS_dom"/>
</dbReference>
<feature type="transmembrane region" description="Helical" evidence="5">
    <location>
        <begin position="344"/>
        <end position="373"/>
    </location>
</feature>
<feature type="transmembrane region" description="Helical" evidence="5">
    <location>
        <begin position="51"/>
        <end position="71"/>
    </location>
</feature>
<dbReference type="PANTHER" id="PTHR11814">
    <property type="entry name" value="SULFATE TRANSPORTER"/>
    <property type="match status" value="1"/>
</dbReference>
<dbReference type="PROSITE" id="PS50801">
    <property type="entry name" value="STAS"/>
    <property type="match status" value="1"/>
</dbReference>
<accession>A0ABM8ZV30</accession>
<dbReference type="RefSeq" id="WP_237466588.1">
    <property type="nucleotide sequence ID" value="NZ_CAKLDI010000001.1"/>
</dbReference>
<name>A0ABM8ZV30_9VIBR</name>
<feature type="domain" description="STAS" evidence="6">
    <location>
        <begin position="441"/>
        <end position="559"/>
    </location>
</feature>
<feature type="transmembrane region" description="Helical" evidence="5">
    <location>
        <begin position="124"/>
        <end position="143"/>
    </location>
</feature>
<protein>
    <submittedName>
        <fullName evidence="7">C4-dicarboxylic acid transporter DauA</fullName>
    </submittedName>
</protein>
<keyword evidence="3 5" id="KW-1133">Transmembrane helix</keyword>
<evidence type="ECO:0000313" key="8">
    <source>
        <dbReference type="Proteomes" id="UP000838672"/>
    </source>
</evidence>
<feature type="transmembrane region" description="Helical" evidence="5">
    <location>
        <begin position="201"/>
        <end position="223"/>
    </location>
</feature>
<dbReference type="InterPro" id="IPR011547">
    <property type="entry name" value="SLC26A/SulP_dom"/>
</dbReference>
<evidence type="ECO:0000256" key="4">
    <source>
        <dbReference type="ARBA" id="ARBA00023136"/>
    </source>
</evidence>
<evidence type="ECO:0000313" key="7">
    <source>
        <dbReference type="EMBL" id="CAH0534192.1"/>
    </source>
</evidence>
<gene>
    <name evidence="7" type="primary">dauA</name>
    <name evidence="7" type="ORF">VST7929_02100</name>
</gene>
<dbReference type="EMBL" id="CAKLDI010000001">
    <property type="protein sequence ID" value="CAH0534192.1"/>
    <property type="molecule type" value="Genomic_DNA"/>
</dbReference>
<comment type="subcellular location">
    <subcellularLocation>
        <location evidence="1">Membrane</location>
        <topology evidence="1">Multi-pass membrane protein</topology>
    </subcellularLocation>
</comment>
<dbReference type="Proteomes" id="UP000838672">
    <property type="component" value="Unassembled WGS sequence"/>
</dbReference>
<dbReference type="InterPro" id="IPR036513">
    <property type="entry name" value="STAS_dom_sf"/>
</dbReference>
<evidence type="ECO:0000256" key="1">
    <source>
        <dbReference type="ARBA" id="ARBA00004141"/>
    </source>
</evidence>
<reference evidence="7" key="1">
    <citation type="submission" date="2021-11" db="EMBL/GenBank/DDBJ databases">
        <authorList>
            <person name="Rodrigo-Torres L."/>
            <person name="Arahal R. D."/>
            <person name="Lucena T."/>
        </authorList>
    </citation>
    <scope>NUCLEOTIDE SEQUENCE</scope>
    <source>
        <strain evidence="7">CECT 7929</strain>
    </source>
</reference>
<evidence type="ECO:0000256" key="2">
    <source>
        <dbReference type="ARBA" id="ARBA00022692"/>
    </source>
</evidence>
<sequence length="578" mass="61404">MVIFSALRDAFRSGYSRSNFKADLVAGITVAIIAIPLAMALAIAVGVPPQYGLYTVIVAGTIAALCGGSRFNITGPTAAFVVILLPITEQYGIQGLLLATVMSGAILFLMGLLKLGRLVMFVPYPVVAGFTAGIGFTIAFLQLKDLLGLTLSSNPHHFLEKVAAYGQALPTLVWADAIVGAVTLAAFVLWRRRKSNIPPHLIALVVGTVTALVLTHTGLGHAATIGDRFSYDLNGVKGVGIPPFLPSWHSPFAGIDMSMVVELLPAAITIALLGSLESLLCAVVADGMTKTKHNPNGELVAQGIANMVTPFFGGIPATAAIARTAANIRAGAISPIAGMVHAAFVLLAIVALAPWLSFIPMSTLAALLVMVAWNMSEVPHFIRTIKVAPKADVAVLLTCFGLTVVFDMVIAVAYAMLLAGVLFIHRMARLTDIEQGQSEEMTPVPYLGDEVSVYKLRGAFFFAACEKVLMKLSHSHHNSQLVVLDMRQLVAMDYTALKQFAMTLEDIAPKPVIILGAAAHIQHKLYKAGIIPSDHCWLCANVAGIRPLIDQISPKVTQALSTENETSMYTDSSSPQPH</sequence>
<dbReference type="NCBIfam" id="NF008660">
    <property type="entry name" value="PRK11660.1"/>
    <property type="match status" value="1"/>
</dbReference>
<proteinExistence type="predicted"/>
<keyword evidence="2 5" id="KW-0812">Transmembrane</keyword>
<dbReference type="InterPro" id="IPR001902">
    <property type="entry name" value="SLC26A/SulP_fam"/>
</dbReference>
<keyword evidence="4 5" id="KW-0472">Membrane</keyword>
<evidence type="ECO:0000256" key="5">
    <source>
        <dbReference type="SAM" id="Phobius"/>
    </source>
</evidence>
<feature type="transmembrane region" description="Helical" evidence="5">
    <location>
        <begin position="24"/>
        <end position="44"/>
    </location>
</feature>
<comment type="caution">
    <text evidence="7">The sequence shown here is derived from an EMBL/GenBank/DDBJ whole genome shotgun (WGS) entry which is preliminary data.</text>
</comment>
<organism evidence="7 8">
    <name type="scientific">Vibrio stylophorae</name>
    <dbReference type="NCBI Taxonomy" id="659351"/>
    <lineage>
        <taxon>Bacteria</taxon>
        <taxon>Pseudomonadati</taxon>
        <taxon>Pseudomonadota</taxon>
        <taxon>Gammaproteobacteria</taxon>
        <taxon>Vibrionales</taxon>
        <taxon>Vibrionaceae</taxon>
        <taxon>Vibrio</taxon>
    </lineage>
</organism>
<feature type="transmembrane region" description="Helical" evidence="5">
    <location>
        <begin position="163"/>
        <end position="189"/>
    </location>
</feature>
<dbReference type="Pfam" id="PF01740">
    <property type="entry name" value="STAS"/>
    <property type="match status" value="1"/>
</dbReference>
<dbReference type="Gene3D" id="3.30.750.24">
    <property type="entry name" value="STAS domain"/>
    <property type="match status" value="1"/>
</dbReference>
<evidence type="ECO:0000259" key="6">
    <source>
        <dbReference type="PROSITE" id="PS50801"/>
    </source>
</evidence>
<feature type="transmembrane region" description="Helical" evidence="5">
    <location>
        <begin position="393"/>
        <end position="424"/>
    </location>
</feature>
<dbReference type="CDD" id="cd07042">
    <property type="entry name" value="STAS_SulP_like_sulfate_transporter"/>
    <property type="match status" value="1"/>
</dbReference>
<feature type="transmembrane region" description="Helical" evidence="5">
    <location>
        <begin position="91"/>
        <end position="112"/>
    </location>
</feature>
<dbReference type="Pfam" id="PF00916">
    <property type="entry name" value="Sulfate_transp"/>
    <property type="match status" value="1"/>
</dbReference>
<dbReference type="SUPFAM" id="SSF52091">
    <property type="entry name" value="SpoIIaa-like"/>
    <property type="match status" value="1"/>
</dbReference>
<feature type="transmembrane region" description="Helical" evidence="5">
    <location>
        <begin position="263"/>
        <end position="285"/>
    </location>
</feature>
<keyword evidence="8" id="KW-1185">Reference proteome</keyword>